<dbReference type="AlphaFoldDB" id="A0A7S2G8B0"/>
<dbReference type="EMBL" id="HBGU01020411">
    <property type="protein sequence ID" value="CAD9433911.1"/>
    <property type="molecule type" value="Transcribed_RNA"/>
</dbReference>
<evidence type="ECO:0000256" key="1">
    <source>
        <dbReference type="ARBA" id="ARBA00022837"/>
    </source>
</evidence>
<dbReference type="SMART" id="SM00054">
    <property type="entry name" value="EFh"/>
    <property type="match status" value="2"/>
</dbReference>
<name>A0A7S2G8B0_9EUKA</name>
<evidence type="ECO:0000259" key="2">
    <source>
        <dbReference type="PROSITE" id="PS50222"/>
    </source>
</evidence>
<dbReference type="CDD" id="cd00051">
    <property type="entry name" value="EFh"/>
    <property type="match status" value="1"/>
</dbReference>
<organism evidence="3">
    <name type="scientific">Haptolina brevifila</name>
    <dbReference type="NCBI Taxonomy" id="156173"/>
    <lineage>
        <taxon>Eukaryota</taxon>
        <taxon>Haptista</taxon>
        <taxon>Haptophyta</taxon>
        <taxon>Prymnesiophyceae</taxon>
        <taxon>Prymnesiales</taxon>
        <taxon>Prymnesiaceae</taxon>
        <taxon>Haptolina</taxon>
    </lineage>
</organism>
<feature type="domain" description="EF-hand" evidence="2">
    <location>
        <begin position="107"/>
        <end position="142"/>
    </location>
</feature>
<dbReference type="InterPro" id="IPR002048">
    <property type="entry name" value="EF_hand_dom"/>
</dbReference>
<dbReference type="Gene3D" id="1.10.238.10">
    <property type="entry name" value="EF-hand"/>
    <property type="match status" value="1"/>
</dbReference>
<dbReference type="Pfam" id="PF13499">
    <property type="entry name" value="EF-hand_7"/>
    <property type="match status" value="1"/>
</dbReference>
<keyword evidence="1" id="KW-0106">Calcium</keyword>
<dbReference type="SUPFAM" id="SSF47473">
    <property type="entry name" value="EF-hand"/>
    <property type="match status" value="1"/>
</dbReference>
<feature type="domain" description="EF-hand" evidence="2">
    <location>
        <begin position="68"/>
        <end position="103"/>
    </location>
</feature>
<dbReference type="PROSITE" id="PS00018">
    <property type="entry name" value="EF_HAND_1"/>
    <property type="match status" value="2"/>
</dbReference>
<dbReference type="Pfam" id="PF02197">
    <property type="entry name" value="RIIa"/>
    <property type="match status" value="1"/>
</dbReference>
<dbReference type="PROSITE" id="PS50222">
    <property type="entry name" value="EF_HAND_2"/>
    <property type="match status" value="2"/>
</dbReference>
<gene>
    <name evidence="3" type="ORF">CBRE1094_LOCUS11154</name>
</gene>
<protein>
    <recommendedName>
        <fullName evidence="2">EF-hand domain-containing protein</fullName>
    </recommendedName>
</protein>
<dbReference type="Gene3D" id="1.20.890.10">
    <property type="entry name" value="cAMP-dependent protein kinase regulatory subunit, dimerization-anchoring domain"/>
    <property type="match status" value="1"/>
</dbReference>
<accession>A0A7S2G8B0</accession>
<dbReference type="InterPro" id="IPR003117">
    <property type="entry name" value="cAMP_dep_PK_reg_su_I/II_a/b"/>
</dbReference>
<dbReference type="InterPro" id="IPR011992">
    <property type="entry name" value="EF-hand-dom_pair"/>
</dbReference>
<proteinExistence type="predicted"/>
<dbReference type="InterPro" id="IPR018247">
    <property type="entry name" value="EF_Hand_1_Ca_BS"/>
</dbReference>
<dbReference type="SUPFAM" id="SSF47391">
    <property type="entry name" value="Dimerization-anchoring domain of cAMP-dependent PK regulatory subunit"/>
    <property type="match status" value="1"/>
</dbReference>
<reference evidence="3" key="1">
    <citation type="submission" date="2021-01" db="EMBL/GenBank/DDBJ databases">
        <authorList>
            <person name="Corre E."/>
            <person name="Pelletier E."/>
            <person name="Niang G."/>
            <person name="Scheremetjew M."/>
            <person name="Finn R."/>
            <person name="Kale V."/>
            <person name="Holt S."/>
            <person name="Cochrane G."/>
            <person name="Meng A."/>
            <person name="Brown T."/>
            <person name="Cohen L."/>
        </authorList>
    </citation>
    <scope>NUCLEOTIDE SEQUENCE</scope>
    <source>
        <strain evidence="3">UTEX LB 985</strain>
    </source>
</reference>
<sequence>MAEAHMINVMPDLQPVLREFTKAVLRDMPSDVLSYSKEWFVEKAASLRMESYQLPPSTSKPFNELSGELQGQIEDVFKRYDVDMDGSITIEELKVMMDDLGGLFGFSGDVDASTLMALLDSDGDKTISWQEWSHACAVWLSDMA</sequence>
<evidence type="ECO:0000313" key="3">
    <source>
        <dbReference type="EMBL" id="CAD9433911.1"/>
    </source>
</evidence>
<dbReference type="GO" id="GO:0005509">
    <property type="term" value="F:calcium ion binding"/>
    <property type="evidence" value="ECO:0007669"/>
    <property type="project" value="InterPro"/>
</dbReference>